<feature type="compositionally biased region" description="Low complexity" evidence="6">
    <location>
        <begin position="1"/>
        <end position="11"/>
    </location>
</feature>
<dbReference type="RefSeq" id="WP_184568797.1">
    <property type="nucleotide sequence ID" value="NZ_JACHJL010000001.1"/>
</dbReference>
<organism evidence="9 10">
    <name type="scientific">Streptomyces zagrosensis</name>
    <dbReference type="NCBI Taxonomy" id="1042984"/>
    <lineage>
        <taxon>Bacteria</taxon>
        <taxon>Bacillati</taxon>
        <taxon>Actinomycetota</taxon>
        <taxon>Actinomycetes</taxon>
        <taxon>Kitasatosporales</taxon>
        <taxon>Streptomycetaceae</taxon>
        <taxon>Streptomyces</taxon>
    </lineage>
</organism>
<evidence type="ECO:0000256" key="1">
    <source>
        <dbReference type="ARBA" id="ARBA00005791"/>
    </source>
</evidence>
<dbReference type="InterPro" id="IPR012336">
    <property type="entry name" value="Thioredoxin-like_fold"/>
</dbReference>
<evidence type="ECO:0000313" key="9">
    <source>
        <dbReference type="EMBL" id="MBB5933501.1"/>
    </source>
</evidence>
<feature type="domain" description="Thioredoxin-like fold" evidence="8">
    <location>
        <begin position="91"/>
        <end position="270"/>
    </location>
</feature>
<dbReference type="EMBL" id="JACHJL010000001">
    <property type="protein sequence ID" value="MBB5933501.1"/>
    <property type="molecule type" value="Genomic_DNA"/>
</dbReference>
<dbReference type="InterPro" id="IPR036249">
    <property type="entry name" value="Thioredoxin-like_sf"/>
</dbReference>
<evidence type="ECO:0000256" key="6">
    <source>
        <dbReference type="SAM" id="MobiDB-lite"/>
    </source>
</evidence>
<evidence type="ECO:0000256" key="7">
    <source>
        <dbReference type="SAM" id="Phobius"/>
    </source>
</evidence>
<feature type="transmembrane region" description="Helical" evidence="7">
    <location>
        <begin position="34"/>
        <end position="55"/>
    </location>
</feature>
<dbReference type="Gene3D" id="3.40.30.10">
    <property type="entry name" value="Glutaredoxin"/>
    <property type="match status" value="1"/>
</dbReference>
<keyword evidence="10" id="KW-1185">Reference proteome</keyword>
<keyword evidence="7" id="KW-1133">Transmembrane helix</keyword>
<dbReference type="PANTHER" id="PTHR13887">
    <property type="entry name" value="GLUTATHIONE S-TRANSFERASE KAPPA"/>
    <property type="match status" value="1"/>
</dbReference>
<comment type="caution">
    <text evidence="9">The sequence shown here is derived from an EMBL/GenBank/DDBJ whole genome shotgun (WGS) entry which is preliminary data.</text>
</comment>
<evidence type="ECO:0000256" key="4">
    <source>
        <dbReference type="ARBA" id="ARBA00023157"/>
    </source>
</evidence>
<dbReference type="GO" id="GO:0016853">
    <property type="term" value="F:isomerase activity"/>
    <property type="evidence" value="ECO:0007669"/>
    <property type="project" value="UniProtKB-KW"/>
</dbReference>
<keyword evidence="7" id="KW-0472">Membrane</keyword>
<keyword evidence="4" id="KW-1015">Disulfide bond</keyword>
<dbReference type="AlphaFoldDB" id="A0A7W9Q4W9"/>
<keyword evidence="7" id="KW-0812">Transmembrane</keyword>
<comment type="similarity">
    <text evidence="1">Belongs to the thioredoxin family. DsbA subfamily.</text>
</comment>
<evidence type="ECO:0000313" key="10">
    <source>
        <dbReference type="Proteomes" id="UP000588098"/>
    </source>
</evidence>
<feature type="region of interest" description="Disordered" evidence="6">
    <location>
        <begin position="1"/>
        <end position="28"/>
    </location>
</feature>
<dbReference type="PANTHER" id="PTHR13887:SF14">
    <property type="entry name" value="DISULFIDE BOND FORMATION PROTEIN D"/>
    <property type="match status" value="1"/>
</dbReference>
<protein>
    <submittedName>
        <fullName evidence="9">Protein-disulfide isomerase</fullName>
    </submittedName>
</protein>
<accession>A0A7W9Q4W9</accession>
<sequence length="279" mass="30553">MSNRNNQQNKQAARERLRAEREKQAKKEKVRRQLVVGGSIVAVLAVAGGIGVAVANMGGGSENSEMSGPEWRSAAAKKTYAQPANTTGDKGTAIVIGDEKAKETIDLYEDPRCPACATFEQLNGKQVDQDTKDARYKVRFVLVNFIDDIAGGSGSKNAVSALGAALNVSPQAFLDYKTALFTKDNHPEERDDQYSNDKKLLEIAKQVPALKGNQKFEKAVKDGTYDKWALEMGKLFKKNNIQGTPALMHNGEKVTVNGKDTPMAPEDYIKVMDEKFPKK</sequence>
<name>A0A7W9Q4W9_9ACTN</name>
<reference evidence="9 10" key="1">
    <citation type="submission" date="2020-08" db="EMBL/GenBank/DDBJ databases">
        <title>Genomic Encyclopedia of Type Strains, Phase III (KMG-III): the genomes of soil and plant-associated and newly described type strains.</title>
        <authorList>
            <person name="Whitman W."/>
        </authorList>
    </citation>
    <scope>NUCLEOTIDE SEQUENCE [LARGE SCALE GENOMIC DNA]</scope>
    <source>
        <strain evidence="9 10">CECT 8305</strain>
    </source>
</reference>
<keyword evidence="2" id="KW-0732">Signal</keyword>
<evidence type="ECO:0000256" key="2">
    <source>
        <dbReference type="ARBA" id="ARBA00022729"/>
    </source>
</evidence>
<keyword evidence="5" id="KW-0676">Redox-active center</keyword>
<dbReference type="Proteomes" id="UP000588098">
    <property type="component" value="Unassembled WGS sequence"/>
</dbReference>
<feature type="compositionally biased region" description="Basic and acidic residues" evidence="6">
    <location>
        <begin position="12"/>
        <end position="27"/>
    </location>
</feature>
<evidence type="ECO:0000256" key="3">
    <source>
        <dbReference type="ARBA" id="ARBA00023002"/>
    </source>
</evidence>
<dbReference type="GO" id="GO:0016491">
    <property type="term" value="F:oxidoreductase activity"/>
    <property type="evidence" value="ECO:0007669"/>
    <property type="project" value="UniProtKB-KW"/>
</dbReference>
<dbReference type="CDD" id="cd02972">
    <property type="entry name" value="DsbA_family"/>
    <property type="match status" value="1"/>
</dbReference>
<dbReference type="Pfam" id="PF13462">
    <property type="entry name" value="Thioredoxin_4"/>
    <property type="match status" value="1"/>
</dbReference>
<evidence type="ECO:0000259" key="8">
    <source>
        <dbReference type="Pfam" id="PF13462"/>
    </source>
</evidence>
<evidence type="ECO:0000256" key="5">
    <source>
        <dbReference type="ARBA" id="ARBA00023284"/>
    </source>
</evidence>
<gene>
    <name evidence="9" type="ORF">FHS42_000519</name>
</gene>
<keyword evidence="3" id="KW-0560">Oxidoreductase</keyword>
<proteinExistence type="inferred from homology"/>
<dbReference type="SUPFAM" id="SSF52833">
    <property type="entry name" value="Thioredoxin-like"/>
    <property type="match status" value="1"/>
</dbReference>
<keyword evidence="9" id="KW-0413">Isomerase</keyword>